<reference evidence="1" key="1">
    <citation type="journal article" date="2014" name="Int. J. Syst. Evol. Microbiol.">
        <title>Complete genome sequence of Corynebacterium casei LMG S-19264T (=DSM 44701T), isolated from a smear-ripened cheese.</title>
        <authorList>
            <consortium name="US DOE Joint Genome Institute (JGI-PGF)"/>
            <person name="Walter F."/>
            <person name="Albersmeier A."/>
            <person name="Kalinowski J."/>
            <person name="Ruckert C."/>
        </authorList>
    </citation>
    <scope>NUCLEOTIDE SEQUENCE</scope>
    <source>
        <strain evidence="1">JCM 4477</strain>
    </source>
</reference>
<evidence type="ECO:0000313" key="1">
    <source>
        <dbReference type="EMBL" id="GHF15470.1"/>
    </source>
</evidence>
<reference evidence="1" key="2">
    <citation type="submission" date="2020-09" db="EMBL/GenBank/DDBJ databases">
        <authorList>
            <person name="Sun Q."/>
            <person name="Ohkuma M."/>
        </authorList>
    </citation>
    <scope>NUCLEOTIDE SEQUENCE</scope>
    <source>
        <strain evidence="1">JCM 4477</strain>
    </source>
</reference>
<sequence>MELPSTSTTSCTQSGSVLKTYGRFSASFSAGITTLTGGAMAKWVETGRYLAAAGGSPPVVVGGRTEPMSLVPLVRRTAAPERSGTVTRFERGVVLIHVTDASRSVPVG</sequence>
<name>A0A919AMQ6_9ACTN</name>
<gene>
    <name evidence="1" type="ORF">GCM10018772_45670</name>
</gene>
<evidence type="ECO:0000313" key="2">
    <source>
        <dbReference type="Proteomes" id="UP000630718"/>
    </source>
</evidence>
<comment type="caution">
    <text evidence="1">The sequence shown here is derived from an EMBL/GenBank/DDBJ whole genome shotgun (WGS) entry which is preliminary data.</text>
</comment>
<accession>A0A919AMQ6</accession>
<protein>
    <submittedName>
        <fullName evidence="1">Uncharacterized protein</fullName>
    </submittedName>
</protein>
<dbReference type="Proteomes" id="UP000630718">
    <property type="component" value="Unassembled WGS sequence"/>
</dbReference>
<organism evidence="1 2">
    <name type="scientific">Streptomyces fumanus</name>
    <dbReference type="NCBI Taxonomy" id="67302"/>
    <lineage>
        <taxon>Bacteria</taxon>
        <taxon>Bacillati</taxon>
        <taxon>Actinomycetota</taxon>
        <taxon>Actinomycetes</taxon>
        <taxon>Kitasatosporales</taxon>
        <taxon>Streptomycetaceae</taxon>
        <taxon>Streptomyces</taxon>
    </lineage>
</organism>
<dbReference type="AlphaFoldDB" id="A0A919AMQ6"/>
<keyword evidence="2" id="KW-1185">Reference proteome</keyword>
<proteinExistence type="predicted"/>
<dbReference type="EMBL" id="BNBI01000010">
    <property type="protein sequence ID" value="GHF15470.1"/>
    <property type="molecule type" value="Genomic_DNA"/>
</dbReference>